<evidence type="ECO:0000256" key="1">
    <source>
        <dbReference type="SAM" id="Phobius"/>
    </source>
</evidence>
<protein>
    <recommendedName>
        <fullName evidence="4">YitT family protein</fullName>
    </recommendedName>
</protein>
<dbReference type="RefSeq" id="WP_270153673.1">
    <property type="nucleotide sequence ID" value="NZ_JAPNNL010000013.1"/>
</dbReference>
<evidence type="ECO:0000313" key="2">
    <source>
        <dbReference type="EMBL" id="MDA0632882.1"/>
    </source>
</evidence>
<feature type="transmembrane region" description="Helical" evidence="1">
    <location>
        <begin position="158"/>
        <end position="186"/>
    </location>
</feature>
<keyword evidence="3" id="KW-1185">Reference proteome</keyword>
<evidence type="ECO:0008006" key="4">
    <source>
        <dbReference type="Google" id="ProtNLM"/>
    </source>
</evidence>
<dbReference type="InterPro" id="IPR038750">
    <property type="entry name" value="YczE/YyaS-like"/>
</dbReference>
<dbReference type="Proteomes" id="UP001144036">
    <property type="component" value="Unassembled WGS sequence"/>
</dbReference>
<feature type="transmembrane region" description="Helical" evidence="1">
    <location>
        <begin position="12"/>
        <end position="34"/>
    </location>
</feature>
<feature type="transmembrane region" description="Helical" evidence="1">
    <location>
        <begin position="54"/>
        <end position="74"/>
    </location>
</feature>
<gene>
    <name evidence="2" type="ORF">OUY22_05585</name>
</gene>
<feature type="transmembrane region" description="Helical" evidence="1">
    <location>
        <begin position="81"/>
        <end position="102"/>
    </location>
</feature>
<proteinExistence type="predicted"/>
<comment type="caution">
    <text evidence="2">The sequence shown here is derived from an EMBL/GenBank/DDBJ whole genome shotgun (WGS) entry which is preliminary data.</text>
</comment>
<feature type="transmembrane region" description="Helical" evidence="1">
    <location>
        <begin position="114"/>
        <end position="137"/>
    </location>
</feature>
<evidence type="ECO:0000313" key="3">
    <source>
        <dbReference type="Proteomes" id="UP001144036"/>
    </source>
</evidence>
<keyword evidence="1" id="KW-0812">Transmembrane</keyword>
<dbReference type="PANTHER" id="PTHR40078:SF1">
    <property type="entry name" value="INTEGRAL MEMBRANE PROTEIN"/>
    <property type="match status" value="1"/>
</dbReference>
<sequence length="200" mass="20898">MSQATITHAGSLPVRLVRLYGGLALYGAGIGLQIRSGLGNGPWDVFHQGAALRTGLSIGTMIIIVGALVMLFWIPLRQRPGFGTISNVVFVGVFADVALHLLPPSGHPVLSWLYVALAVTSIALATVLYIGAGMGAGPRDGVMTGLIRLGLSVRLSRFLIEITVLAAGWLLGGTAGLGTLAFALAIGPLTQLFTRWFPLD</sequence>
<dbReference type="Pfam" id="PF19700">
    <property type="entry name" value="DUF6198"/>
    <property type="match status" value="1"/>
</dbReference>
<reference evidence="2" key="1">
    <citation type="submission" date="2022-11" db="EMBL/GenBank/DDBJ databases">
        <title>Nonomuraea corallina sp. nov., a new species of the genus Nonomuraea isolated from sea side sediment in Thai sea.</title>
        <authorList>
            <person name="Ngamcharungchit C."/>
            <person name="Matsumoto A."/>
            <person name="Suriyachadkun C."/>
            <person name="Panbangred W."/>
            <person name="Inahashi Y."/>
            <person name="Intra B."/>
        </authorList>
    </citation>
    <scope>NUCLEOTIDE SEQUENCE</scope>
    <source>
        <strain evidence="2">MCN248</strain>
    </source>
</reference>
<dbReference type="PANTHER" id="PTHR40078">
    <property type="entry name" value="INTEGRAL MEMBRANE PROTEIN-RELATED"/>
    <property type="match status" value="1"/>
</dbReference>
<organism evidence="2 3">
    <name type="scientific">Nonomuraea corallina</name>
    <dbReference type="NCBI Taxonomy" id="2989783"/>
    <lineage>
        <taxon>Bacteria</taxon>
        <taxon>Bacillati</taxon>
        <taxon>Actinomycetota</taxon>
        <taxon>Actinomycetes</taxon>
        <taxon>Streptosporangiales</taxon>
        <taxon>Streptosporangiaceae</taxon>
        <taxon>Nonomuraea</taxon>
    </lineage>
</organism>
<name>A0ABT4S6R8_9ACTN</name>
<dbReference type="EMBL" id="JAPNNL010000013">
    <property type="protein sequence ID" value="MDA0632882.1"/>
    <property type="molecule type" value="Genomic_DNA"/>
</dbReference>
<keyword evidence="1" id="KW-1133">Transmembrane helix</keyword>
<accession>A0ABT4S6R8</accession>
<keyword evidence="1" id="KW-0472">Membrane</keyword>